<dbReference type="OrthoDB" id="9786424at2"/>
<dbReference type="KEGG" id="rhf:EUB48_07765"/>
<dbReference type="InterPro" id="IPR042252">
    <property type="entry name" value="MtfA_N"/>
</dbReference>
<dbReference type="SUPFAM" id="SSF55486">
    <property type="entry name" value="Metalloproteases ('zincins'), catalytic domain"/>
    <property type="match status" value="1"/>
</dbReference>
<dbReference type="InterPro" id="IPR024079">
    <property type="entry name" value="MetalloPept_cat_dom_sf"/>
</dbReference>
<dbReference type="RefSeq" id="WP_142818362.1">
    <property type="nucleotide sequence ID" value="NZ_CP035503.1"/>
</dbReference>
<evidence type="ECO:0000313" key="2">
    <source>
        <dbReference type="Proteomes" id="UP000316798"/>
    </source>
</evidence>
<evidence type="ECO:0000313" key="1">
    <source>
        <dbReference type="EMBL" id="QDL37194.1"/>
    </source>
</evidence>
<keyword evidence="2" id="KW-1185">Reference proteome</keyword>
<dbReference type="GO" id="GO:0008237">
    <property type="term" value="F:metallopeptidase activity"/>
    <property type="evidence" value="ECO:0007669"/>
    <property type="project" value="InterPro"/>
</dbReference>
<dbReference type="CDD" id="cd20169">
    <property type="entry name" value="Peptidase_M90_mtfA"/>
    <property type="match status" value="1"/>
</dbReference>
<name>A0A515D9Y5_9BURK</name>
<dbReference type="InterPro" id="IPR010384">
    <property type="entry name" value="MtfA_fam"/>
</dbReference>
<proteinExistence type="predicted"/>
<gene>
    <name evidence="1" type="ORF">EUB48_07765</name>
</gene>
<dbReference type="Proteomes" id="UP000316798">
    <property type="component" value="Chromosome"/>
</dbReference>
<dbReference type="GO" id="GO:0004177">
    <property type="term" value="F:aminopeptidase activity"/>
    <property type="evidence" value="ECO:0007669"/>
    <property type="project" value="TreeGrafter"/>
</dbReference>
<dbReference type="Pfam" id="PF06167">
    <property type="entry name" value="Peptidase_M90"/>
    <property type="match status" value="1"/>
</dbReference>
<dbReference type="Gene3D" id="3.40.390.10">
    <property type="entry name" value="Collagenase (Catalytic Domain)"/>
    <property type="match status" value="1"/>
</dbReference>
<protein>
    <submittedName>
        <fullName evidence="1">Zinc-dependent peptidase</fullName>
    </submittedName>
</protein>
<dbReference type="PANTHER" id="PTHR30164:SF2">
    <property type="entry name" value="PROTEIN MTFA"/>
    <property type="match status" value="1"/>
</dbReference>
<sequence length="267" mass="30292">MWAWLRRRARTIPEALWQRTLDRYPFLASLTEPERAHLRRLSSRFLAQKEFHGTERLHISDEIALAIAAQACLPVLHLDQRGRALAWYSDFVGIVVHRREVLAQRETMDHDGVVHRYSEVLAGEAMHKGPVMLNWRDVAHAGASAAHGYNVVIHEFIHKMDMQSGRADGCPPLPAGFMGTRSAGTAQRLWLATLQPAYQAFREQVIMAERFGGEPPWLNAYGATSLVEFFAVTCEAYFVNRARFELELPALVPLYDAFFNRNGPLPS</sequence>
<reference evidence="1 2" key="1">
    <citation type="submission" date="2019-01" db="EMBL/GenBank/DDBJ databases">
        <title>Genomic insights into a novel species Rhodoferax sp.</title>
        <authorList>
            <person name="Jin L."/>
        </authorList>
    </citation>
    <scope>NUCLEOTIDE SEQUENCE [LARGE SCALE GENOMIC DNA]</scope>
    <source>
        <strain evidence="1 2">CHu59-6-5</strain>
    </source>
</reference>
<dbReference type="PANTHER" id="PTHR30164">
    <property type="entry name" value="MTFA PEPTIDASE"/>
    <property type="match status" value="1"/>
</dbReference>
<organism evidence="1 2">
    <name type="scientific">Rhodoferax sediminis</name>
    <dbReference type="NCBI Taxonomy" id="2509614"/>
    <lineage>
        <taxon>Bacteria</taxon>
        <taxon>Pseudomonadati</taxon>
        <taxon>Pseudomonadota</taxon>
        <taxon>Betaproteobacteria</taxon>
        <taxon>Burkholderiales</taxon>
        <taxon>Comamonadaceae</taxon>
        <taxon>Rhodoferax</taxon>
    </lineage>
</organism>
<accession>A0A515D9Y5</accession>
<dbReference type="Gene3D" id="1.10.472.150">
    <property type="entry name" value="Glucose-regulated metallo-peptidase M90, N-terminal domain"/>
    <property type="match status" value="1"/>
</dbReference>
<dbReference type="EMBL" id="CP035503">
    <property type="protein sequence ID" value="QDL37194.1"/>
    <property type="molecule type" value="Genomic_DNA"/>
</dbReference>
<dbReference type="AlphaFoldDB" id="A0A515D9Y5"/>
<dbReference type="GO" id="GO:0005829">
    <property type="term" value="C:cytosol"/>
    <property type="evidence" value="ECO:0007669"/>
    <property type="project" value="TreeGrafter"/>
</dbReference>